<feature type="transmembrane region" description="Helical" evidence="1">
    <location>
        <begin position="176"/>
        <end position="195"/>
    </location>
</feature>
<feature type="transmembrane region" description="Helical" evidence="1">
    <location>
        <begin position="410"/>
        <end position="429"/>
    </location>
</feature>
<feature type="transmembrane region" description="Helical" evidence="1">
    <location>
        <begin position="44"/>
        <end position="63"/>
    </location>
</feature>
<proteinExistence type="predicted"/>
<keyword evidence="1" id="KW-0472">Membrane</keyword>
<protein>
    <submittedName>
        <fullName evidence="2">Uncharacterized protein</fullName>
    </submittedName>
</protein>
<feature type="transmembrane region" description="Helical" evidence="1">
    <location>
        <begin position="436"/>
        <end position="455"/>
    </location>
</feature>
<reference evidence="2 3" key="1">
    <citation type="submission" date="2019-06" db="EMBL/GenBank/DDBJ databases">
        <title>An operon consisting of a P-type ATPase gene and a transcriptional regular gene given the different cadmium resistance in Bacillus vietamensis 151-6 and Bacillus marisflavi 151-25.</title>
        <authorList>
            <person name="Yu X."/>
        </authorList>
    </citation>
    <scope>NUCLEOTIDE SEQUENCE [LARGE SCALE GENOMIC DNA]</scope>
    <source>
        <strain evidence="2 3">151-6</strain>
    </source>
</reference>
<evidence type="ECO:0000313" key="3">
    <source>
        <dbReference type="Proteomes" id="UP000465062"/>
    </source>
</evidence>
<feature type="transmembrane region" description="Helical" evidence="1">
    <location>
        <begin position="12"/>
        <end position="32"/>
    </location>
</feature>
<dbReference type="KEGG" id="bvq:FHE72_21830"/>
<feature type="transmembrane region" description="Helical" evidence="1">
    <location>
        <begin position="75"/>
        <end position="96"/>
    </location>
</feature>
<organism evidence="2 3">
    <name type="scientific">Rossellomorea vietnamensis</name>
    <dbReference type="NCBI Taxonomy" id="218284"/>
    <lineage>
        <taxon>Bacteria</taxon>
        <taxon>Bacillati</taxon>
        <taxon>Bacillota</taxon>
        <taxon>Bacilli</taxon>
        <taxon>Bacillales</taxon>
        <taxon>Bacillaceae</taxon>
        <taxon>Rossellomorea</taxon>
    </lineage>
</organism>
<feature type="transmembrane region" description="Helical" evidence="1">
    <location>
        <begin position="461"/>
        <end position="488"/>
    </location>
</feature>
<dbReference type="EMBL" id="CP047394">
    <property type="protein sequence ID" value="QHE63330.1"/>
    <property type="molecule type" value="Genomic_DNA"/>
</dbReference>
<accession>A0A6I6UWU1</accession>
<dbReference type="RefSeq" id="WP_159363008.1">
    <property type="nucleotide sequence ID" value="NZ_CP047394.1"/>
</dbReference>
<keyword evidence="1" id="KW-0812">Transmembrane</keyword>
<gene>
    <name evidence="2" type="ORF">FHE72_21830</name>
</gene>
<dbReference type="Proteomes" id="UP000465062">
    <property type="component" value="Chromosome"/>
</dbReference>
<name>A0A6I6UWU1_9BACI</name>
<feature type="transmembrane region" description="Helical" evidence="1">
    <location>
        <begin position="231"/>
        <end position="264"/>
    </location>
</feature>
<sequence>MGARFFQFLHRFIYILFFLLILFLVGLNVFMSRGYSTISQETPHYFNIITLFLAIAISLIVFLCRNHIIRFIEKLPTFATVFTLLGVSVVLQIMVIRELSVTPSWDFGAVVNSAKLFVKSGEMSEYFSLYPNNILLACILALIGNIFTPELLTFQVFNVIVITLSQYLIYRIATKVAGAPVGIVSLLVSVFFFPYIFFAPIVYTDTISLIFLLLPLQILVDKNGDFRVDFFIVSAASILFSFGMLLKGSLVIFVIAFAIVLFLYQKKWKKLYFIIPLLVLLIVKSLFNSAIYHYGILDKEMVEEKSMPVTHWIVMGQNKNKLGKYSEDDVVWTKELLTKYPRETVSQVHYQELKNRISEKGLIGNITFNIEKIGHTWTDGTYYSLNKLRRIPDHPEHFTELTTDTPGHLIQGYARIQHLILLIGLLLFLRLKNKDSFTTFSMLSVIGFFLFFIIWETRSRYLVSLTPLMIIVSCMGYLKGLGIETLLYKKSKIK</sequence>
<keyword evidence="1" id="KW-1133">Transmembrane helix</keyword>
<dbReference type="AlphaFoldDB" id="A0A6I6UWU1"/>
<evidence type="ECO:0000313" key="2">
    <source>
        <dbReference type="EMBL" id="QHE63330.1"/>
    </source>
</evidence>
<evidence type="ECO:0000256" key="1">
    <source>
        <dbReference type="SAM" id="Phobius"/>
    </source>
</evidence>
<feature type="transmembrane region" description="Helical" evidence="1">
    <location>
        <begin position="271"/>
        <end position="294"/>
    </location>
</feature>